<gene>
    <name evidence="6" type="ORF">PV11_04349</name>
</gene>
<protein>
    <recommendedName>
        <fullName evidence="8">Ribosomal protein L22</fullName>
    </recommendedName>
</protein>
<dbReference type="OrthoDB" id="416470at2759"/>
<evidence type="ECO:0000256" key="5">
    <source>
        <dbReference type="SAM" id="MobiDB-lite"/>
    </source>
</evidence>
<dbReference type="InterPro" id="IPR047867">
    <property type="entry name" value="Ribosomal_uL22_bac/org-type"/>
</dbReference>
<comment type="similarity">
    <text evidence="1 4">Belongs to the universal ribosomal protein uL22 family.</text>
</comment>
<name>A0A0D1Z5S9_9EURO</name>
<dbReference type="SUPFAM" id="SSF54843">
    <property type="entry name" value="Ribosomal protein L22"/>
    <property type="match status" value="1"/>
</dbReference>
<dbReference type="GO" id="GO:0003735">
    <property type="term" value="F:structural constituent of ribosome"/>
    <property type="evidence" value="ECO:0007669"/>
    <property type="project" value="InterPro"/>
</dbReference>
<dbReference type="GO" id="GO:0006412">
    <property type="term" value="P:translation"/>
    <property type="evidence" value="ECO:0007669"/>
    <property type="project" value="InterPro"/>
</dbReference>
<dbReference type="EMBL" id="KN846952">
    <property type="protein sequence ID" value="KIV82223.1"/>
    <property type="molecule type" value="Genomic_DNA"/>
</dbReference>
<organism evidence="6 7">
    <name type="scientific">Exophiala sideris</name>
    <dbReference type="NCBI Taxonomy" id="1016849"/>
    <lineage>
        <taxon>Eukaryota</taxon>
        <taxon>Fungi</taxon>
        <taxon>Dikarya</taxon>
        <taxon>Ascomycota</taxon>
        <taxon>Pezizomycotina</taxon>
        <taxon>Eurotiomycetes</taxon>
        <taxon>Chaetothyriomycetidae</taxon>
        <taxon>Chaetothyriales</taxon>
        <taxon>Herpotrichiellaceae</taxon>
        <taxon>Exophiala</taxon>
    </lineage>
</organism>
<dbReference type="FunFam" id="3.90.470.10:FF:000017">
    <property type="entry name" value="54S ribosomal protein L22, mitochondrial"/>
    <property type="match status" value="1"/>
</dbReference>
<evidence type="ECO:0000256" key="4">
    <source>
        <dbReference type="RuleBase" id="RU004005"/>
    </source>
</evidence>
<feature type="region of interest" description="Disordered" evidence="5">
    <location>
        <begin position="51"/>
        <end position="76"/>
    </location>
</feature>
<dbReference type="Gene3D" id="3.90.470.10">
    <property type="entry name" value="Ribosomal protein L22/L17"/>
    <property type="match status" value="1"/>
</dbReference>
<dbReference type="InterPro" id="IPR001063">
    <property type="entry name" value="Ribosomal_uL22"/>
</dbReference>
<sequence length="365" mass="41441">MGPPRIALRGVCQARPCRNSSVTIADVYSRMSTLSLRSERSIHTSPISCAPTTVKEKTTNAKSAAPTKTPEALTPEQRLQLAKERAAQKRAQEKIDQERNFRYGALAPTSLFGRDLVEKDKTAVEDNPFVDRNPENMAMALDPRPTARSRWQRRMVIRDVRRRGRPNKEMRIARSERNHLSRSYFFKTSMKKLAPLARQIAGKPIDEAILQMRFSKKKVAKEVHEHLLQARNEAIVMKGMGLGSVNASDEATIGQDPSETRALPNQTPSKTLRKGHAPAETDIYVAEAWTNKGPYGQEPEFRARGRVNMLRPPNTGISVLLKEEKTRSRQQAEKEAKALRKRMGKNMWVHLPDRKVTAQRQHLLW</sequence>
<feature type="region of interest" description="Disordered" evidence="5">
    <location>
        <begin position="251"/>
        <end position="276"/>
    </location>
</feature>
<proteinExistence type="inferred from homology"/>
<dbReference type="AlphaFoldDB" id="A0A0D1Z5S9"/>
<dbReference type="GO" id="GO:0015934">
    <property type="term" value="C:large ribosomal subunit"/>
    <property type="evidence" value="ECO:0007669"/>
    <property type="project" value="InterPro"/>
</dbReference>
<dbReference type="InterPro" id="IPR036394">
    <property type="entry name" value="Ribosomal_uL22_sf"/>
</dbReference>
<evidence type="ECO:0008006" key="8">
    <source>
        <dbReference type="Google" id="ProtNLM"/>
    </source>
</evidence>
<accession>A0A0D1Z5S9</accession>
<dbReference type="PANTHER" id="PTHR13501">
    <property type="entry name" value="CHLOROPLAST 50S RIBOSOMAL PROTEIN L22-RELATED"/>
    <property type="match status" value="1"/>
</dbReference>
<reference evidence="6 7" key="1">
    <citation type="submission" date="2015-01" db="EMBL/GenBank/DDBJ databases">
        <title>The Genome Sequence of Exophiala sideris CBS121828.</title>
        <authorList>
            <consortium name="The Broad Institute Genomics Platform"/>
            <person name="Cuomo C."/>
            <person name="de Hoog S."/>
            <person name="Gorbushina A."/>
            <person name="Stielow B."/>
            <person name="Teixiera M."/>
            <person name="Abouelleil A."/>
            <person name="Chapman S.B."/>
            <person name="Priest M."/>
            <person name="Young S.K."/>
            <person name="Wortman J."/>
            <person name="Nusbaum C."/>
            <person name="Birren B."/>
        </authorList>
    </citation>
    <scope>NUCLEOTIDE SEQUENCE [LARGE SCALE GENOMIC DNA]</scope>
    <source>
        <strain evidence="6 7">CBS 121828</strain>
    </source>
</reference>
<evidence type="ECO:0000256" key="1">
    <source>
        <dbReference type="ARBA" id="ARBA00009451"/>
    </source>
</evidence>
<dbReference type="HOGENOM" id="CLU_057182_0_0_1"/>
<dbReference type="Pfam" id="PF00237">
    <property type="entry name" value="Ribosomal_L22"/>
    <property type="match status" value="1"/>
</dbReference>
<evidence type="ECO:0000256" key="3">
    <source>
        <dbReference type="ARBA" id="ARBA00023274"/>
    </source>
</evidence>
<keyword evidence="2 4" id="KW-0689">Ribosomal protein</keyword>
<evidence type="ECO:0000313" key="6">
    <source>
        <dbReference type="EMBL" id="KIV82223.1"/>
    </source>
</evidence>
<evidence type="ECO:0000256" key="2">
    <source>
        <dbReference type="ARBA" id="ARBA00022980"/>
    </source>
</evidence>
<dbReference type="PANTHER" id="PTHR13501:SF10">
    <property type="entry name" value="LARGE RIBOSOMAL SUBUNIT PROTEIN UL22M"/>
    <property type="match status" value="1"/>
</dbReference>
<keyword evidence="3 4" id="KW-0687">Ribonucleoprotein</keyword>
<evidence type="ECO:0000313" key="7">
    <source>
        <dbReference type="Proteomes" id="UP000053599"/>
    </source>
</evidence>
<dbReference type="Proteomes" id="UP000053599">
    <property type="component" value="Unassembled WGS sequence"/>
</dbReference>
<dbReference type="STRING" id="1016849.A0A0D1Z5S9"/>